<dbReference type="SMART" id="SM00409">
    <property type="entry name" value="IG"/>
    <property type="match status" value="1"/>
</dbReference>
<dbReference type="PROSITE" id="PS50835">
    <property type="entry name" value="IG_LIKE"/>
    <property type="match status" value="1"/>
</dbReference>
<keyword evidence="1" id="KW-0433">Leucine-rich repeat</keyword>
<keyword evidence="6" id="KW-0812">Transmembrane</keyword>
<dbReference type="SMART" id="SM00364">
    <property type="entry name" value="LRR_BAC"/>
    <property type="match status" value="4"/>
</dbReference>
<dbReference type="SMART" id="SM00365">
    <property type="entry name" value="LRR_SD22"/>
    <property type="match status" value="6"/>
</dbReference>
<feature type="region of interest" description="Disordered" evidence="5">
    <location>
        <begin position="1"/>
        <end position="23"/>
    </location>
</feature>
<dbReference type="InterPro" id="IPR003599">
    <property type="entry name" value="Ig_sub"/>
</dbReference>
<dbReference type="InterPro" id="IPR036179">
    <property type="entry name" value="Ig-like_dom_sf"/>
</dbReference>
<dbReference type="GeneID" id="101845161"/>
<dbReference type="Gene3D" id="2.60.40.10">
    <property type="entry name" value="Immunoglobulins"/>
    <property type="match status" value="1"/>
</dbReference>
<keyword evidence="4" id="KW-1015">Disulfide bond</keyword>
<dbReference type="SUPFAM" id="SSF48726">
    <property type="entry name" value="Immunoglobulin"/>
    <property type="match status" value="1"/>
</dbReference>
<dbReference type="Proteomes" id="UP000694888">
    <property type="component" value="Unplaced"/>
</dbReference>
<feature type="compositionally biased region" description="Basic and acidic residues" evidence="5">
    <location>
        <begin position="894"/>
        <end position="914"/>
    </location>
</feature>
<dbReference type="PROSITE" id="PS51450">
    <property type="entry name" value="LRR"/>
    <property type="match status" value="3"/>
</dbReference>
<evidence type="ECO:0000256" key="5">
    <source>
        <dbReference type="SAM" id="MobiDB-lite"/>
    </source>
</evidence>
<proteinExistence type="predicted"/>
<feature type="region of interest" description="Disordered" evidence="5">
    <location>
        <begin position="854"/>
        <end position="914"/>
    </location>
</feature>
<feature type="region of interest" description="Disordered" evidence="5">
    <location>
        <begin position="1012"/>
        <end position="1087"/>
    </location>
</feature>
<keyword evidence="8" id="KW-1185">Reference proteome</keyword>
<evidence type="ECO:0000313" key="8">
    <source>
        <dbReference type="Proteomes" id="UP000694888"/>
    </source>
</evidence>
<dbReference type="InterPro" id="IPR003591">
    <property type="entry name" value="Leu-rich_rpt_typical-subtyp"/>
</dbReference>
<feature type="compositionally biased region" description="Polar residues" evidence="5">
    <location>
        <begin position="865"/>
        <end position="879"/>
    </location>
</feature>
<dbReference type="InterPro" id="IPR001611">
    <property type="entry name" value="Leu-rich_rpt"/>
</dbReference>
<keyword evidence="3" id="KW-0677">Repeat</keyword>
<dbReference type="PANTHER" id="PTHR24366:SF96">
    <property type="entry name" value="LEUCINE RICH REPEAT CONTAINING 53"/>
    <property type="match status" value="1"/>
</dbReference>
<feature type="transmembrane region" description="Helical" evidence="6">
    <location>
        <begin position="666"/>
        <end position="693"/>
    </location>
</feature>
<dbReference type="RefSeq" id="XP_012936705.1">
    <property type="nucleotide sequence ID" value="XM_013081251.1"/>
</dbReference>
<sequence>MERAQRRGTPTDTQRDRTAQSCIGATTTTTGFFSQRRQNVPNSQNKLEALQEKSRFKRDGTSRGLKTLQALLFVIVMSFLSKVSGAESVPVCPTLCVCPQWPQTAGSLTELTNTMAAVNCSGAGFHQLPLGIVSWKAGLPLGNTSASFNAMANSSTPTLEPSDSSNKRVPATMQFFDVSHNSLTSATWPLEHPNNNSRLSGGEAELPVLSVDLSHNSIQELGPDDMSVYTQLRSLDLSHNYLARIHPDAFQHLGSLTKLNLSHNAIRNLHNETLRALVNLHTLDLSYNLLEGDFLHAILQELSSLKYLYVSHNYFADANLPSLSHLLLIDISDNQLRTVPAFEFPGLPSLVTLSLSNNSIQRLGPDSFRGLQQLRQLSLDHNPLRALSEWDPEESLLSPPLTPVPSVFSYLTQLTHLNLSHTPSLSFLPPNLFTPLVELQVLDLSHSGLSHLSEITFHGLPRLSHVYLAENPFNCSCLNAWLSTLTSDTTFLSINASAFRDTQSTTCIQEDGILLPIFSTTSLCNEVLIHNTSASASVRLGSQLLLQCHYVADEPSVLEWSTPHGEKLLYHSYHPAASHHLMTPEDIEPKAPYHDGHYWHHSSSYHSELFSLPDRVLLLSDGSLYVDYTLRSDAGAYTCRVSNARYNKTATIEIYLSYGISTEIKIFAFIIGLLCALAFFTLNVVYVIITWIARRLVNKRRRETIRQLLENLNAYKSTQMTRIHENYGHQLSRVRNQYHIQRDKLHKNYTFQVTRVKRGCSNQVERVRDNYNTKLTALRDYSSNQIVQIRERANNQIVRIRDYGSTQLERLRETYKLQQQHVLKLLDTMNLENCRSVVETECMRTESMIFDIDLLGDEEEERTDSPVSEYNTASSSPATSVPDDESALASAQDDELRLTIDTHPNDDSESTDRDITIEMKTAIKSPLGREKERGEASEMWQYDEAKGRLGYSPDYYINLHDKQEDYAPQLRADIHGSPPHYPQRHMPLHLGKDMSYKKDMPLARQTLERQYTPVTQSSDGGESMSAAETTDFATPEASPTKIYRGSDAGFPEFHVQEPGQHSHTKSGSTLGDVHLLSDPTNDPETIV</sequence>
<feature type="domain" description="Ig-like" evidence="7">
    <location>
        <begin position="516"/>
        <end position="653"/>
    </location>
</feature>
<feature type="compositionally biased region" description="Polar residues" evidence="5">
    <location>
        <begin position="1078"/>
        <end position="1087"/>
    </location>
</feature>
<accession>A0ABM0ZXT4</accession>
<evidence type="ECO:0000313" key="9">
    <source>
        <dbReference type="RefSeq" id="XP_012936705.1"/>
    </source>
</evidence>
<keyword evidence="6" id="KW-1133">Transmembrane helix</keyword>
<dbReference type="Pfam" id="PF13855">
    <property type="entry name" value="LRR_8"/>
    <property type="match status" value="3"/>
</dbReference>
<dbReference type="SMART" id="SM00369">
    <property type="entry name" value="LRR_TYP"/>
    <property type="match status" value="8"/>
</dbReference>
<dbReference type="InterPro" id="IPR032675">
    <property type="entry name" value="LRR_dom_sf"/>
</dbReference>
<feature type="compositionally biased region" description="Polar residues" evidence="5">
    <location>
        <begin position="1012"/>
        <end position="1032"/>
    </location>
</feature>
<keyword evidence="6" id="KW-0472">Membrane</keyword>
<evidence type="ECO:0000259" key="7">
    <source>
        <dbReference type="PROSITE" id="PS50835"/>
    </source>
</evidence>
<reference evidence="9" key="1">
    <citation type="submission" date="2025-08" db="UniProtKB">
        <authorList>
            <consortium name="RefSeq"/>
        </authorList>
    </citation>
    <scope>IDENTIFICATION</scope>
</reference>
<evidence type="ECO:0000256" key="6">
    <source>
        <dbReference type="SAM" id="Phobius"/>
    </source>
</evidence>
<evidence type="ECO:0000256" key="1">
    <source>
        <dbReference type="ARBA" id="ARBA00022614"/>
    </source>
</evidence>
<dbReference type="InterPro" id="IPR007110">
    <property type="entry name" value="Ig-like_dom"/>
</dbReference>
<dbReference type="InterPro" id="IPR013783">
    <property type="entry name" value="Ig-like_fold"/>
</dbReference>
<gene>
    <name evidence="9" type="primary">LOC101845161</name>
</gene>
<dbReference type="SUPFAM" id="SSF52058">
    <property type="entry name" value="L domain-like"/>
    <property type="match status" value="1"/>
</dbReference>
<protein>
    <submittedName>
        <fullName evidence="9">Uncharacterized protein LOC101845161</fullName>
    </submittedName>
</protein>
<evidence type="ECO:0000256" key="2">
    <source>
        <dbReference type="ARBA" id="ARBA00022729"/>
    </source>
</evidence>
<keyword evidence="2" id="KW-0732">Signal</keyword>
<dbReference type="PANTHER" id="PTHR24366">
    <property type="entry name" value="IG(IMMUNOGLOBULIN) AND LRR(LEUCINE RICH REPEAT) DOMAINS"/>
    <property type="match status" value="1"/>
</dbReference>
<feature type="compositionally biased region" description="Polar residues" evidence="5">
    <location>
        <begin position="1059"/>
        <end position="1069"/>
    </location>
</feature>
<dbReference type="Gene3D" id="3.80.10.10">
    <property type="entry name" value="Ribonuclease Inhibitor"/>
    <property type="match status" value="3"/>
</dbReference>
<organism evidence="8 9">
    <name type="scientific">Aplysia californica</name>
    <name type="common">California sea hare</name>
    <dbReference type="NCBI Taxonomy" id="6500"/>
    <lineage>
        <taxon>Eukaryota</taxon>
        <taxon>Metazoa</taxon>
        <taxon>Spiralia</taxon>
        <taxon>Lophotrochozoa</taxon>
        <taxon>Mollusca</taxon>
        <taxon>Gastropoda</taxon>
        <taxon>Heterobranchia</taxon>
        <taxon>Euthyneura</taxon>
        <taxon>Tectipleura</taxon>
        <taxon>Aplysiida</taxon>
        <taxon>Aplysioidea</taxon>
        <taxon>Aplysiidae</taxon>
        <taxon>Aplysia</taxon>
    </lineage>
</organism>
<name>A0ABM0ZXT4_APLCA</name>
<evidence type="ECO:0000256" key="4">
    <source>
        <dbReference type="ARBA" id="ARBA00023157"/>
    </source>
</evidence>
<evidence type="ECO:0000256" key="3">
    <source>
        <dbReference type="ARBA" id="ARBA00022737"/>
    </source>
</evidence>